<dbReference type="Pfam" id="PF05938">
    <property type="entry name" value="Self-incomp_S1"/>
    <property type="match status" value="1"/>
</dbReference>
<comment type="subcellular location">
    <subcellularLocation>
        <location evidence="1">Secreted</location>
    </subcellularLocation>
</comment>
<dbReference type="GO" id="GO:0005576">
    <property type="term" value="C:extracellular region"/>
    <property type="evidence" value="ECO:0007669"/>
    <property type="project" value="UniProtKB-SubCell"/>
</dbReference>
<feature type="chain" id="PRO_5043921792" description="S-protein homolog" evidence="6">
    <location>
        <begin position="26"/>
        <end position="131"/>
    </location>
</feature>
<keyword evidence="5 6" id="KW-0732">Signal</keyword>
<evidence type="ECO:0000313" key="7">
    <source>
        <dbReference type="EMBL" id="KAG5512733.1"/>
    </source>
</evidence>
<dbReference type="AlphaFoldDB" id="A0AAV6HIX0"/>
<evidence type="ECO:0000256" key="2">
    <source>
        <dbReference type="ARBA" id="ARBA00005581"/>
    </source>
</evidence>
<evidence type="ECO:0000313" key="8">
    <source>
        <dbReference type="Proteomes" id="UP000823749"/>
    </source>
</evidence>
<dbReference type="InterPro" id="IPR010264">
    <property type="entry name" value="Self-incomp_S1"/>
</dbReference>
<comment type="caution">
    <text evidence="7">The sequence shown here is derived from an EMBL/GenBank/DDBJ whole genome shotgun (WGS) entry which is preliminary data.</text>
</comment>
<evidence type="ECO:0008006" key="9">
    <source>
        <dbReference type="Google" id="ProtNLM"/>
    </source>
</evidence>
<evidence type="ECO:0000256" key="3">
    <source>
        <dbReference type="ARBA" id="ARBA00022471"/>
    </source>
</evidence>
<evidence type="ECO:0000256" key="1">
    <source>
        <dbReference type="ARBA" id="ARBA00004613"/>
    </source>
</evidence>
<proteinExistence type="inferred from homology"/>
<comment type="similarity">
    <text evidence="2">Belongs to the plant self-incompatibility (S1) protein family.</text>
</comment>
<dbReference type="PANTHER" id="PTHR35630:SF1">
    <property type="entry name" value="LEGUMINOSIN GROUP486 SECRETED PEPTIDE"/>
    <property type="match status" value="1"/>
</dbReference>
<accession>A0AAV6HIX0</accession>
<name>A0AAV6HIX0_9ERIC</name>
<dbReference type="GO" id="GO:0060320">
    <property type="term" value="P:rejection of self pollen"/>
    <property type="evidence" value="ECO:0007669"/>
    <property type="project" value="UniProtKB-KW"/>
</dbReference>
<evidence type="ECO:0000256" key="5">
    <source>
        <dbReference type="ARBA" id="ARBA00022729"/>
    </source>
</evidence>
<keyword evidence="3" id="KW-0713">Self-incompatibility</keyword>
<protein>
    <recommendedName>
        <fullName evidence="9">S-protein homolog</fullName>
    </recommendedName>
</protein>
<evidence type="ECO:0000256" key="6">
    <source>
        <dbReference type="SAM" id="SignalP"/>
    </source>
</evidence>
<dbReference type="Proteomes" id="UP000823749">
    <property type="component" value="Unassembled WGS sequence"/>
</dbReference>
<dbReference type="EMBL" id="JACTNZ010000043">
    <property type="protein sequence ID" value="KAG5512733.1"/>
    <property type="molecule type" value="Genomic_DNA"/>
</dbReference>
<feature type="signal peptide" evidence="6">
    <location>
        <begin position="1"/>
        <end position="25"/>
    </location>
</feature>
<keyword evidence="8" id="KW-1185">Reference proteome</keyword>
<dbReference type="PANTHER" id="PTHR35630">
    <property type="entry name" value="LEGUMINOSIN GROUP486 SECRETED PEPTIDE"/>
    <property type="match status" value="1"/>
</dbReference>
<gene>
    <name evidence="7" type="ORF">RHGRI_038843</name>
</gene>
<organism evidence="7 8">
    <name type="scientific">Rhododendron griersonianum</name>
    <dbReference type="NCBI Taxonomy" id="479676"/>
    <lineage>
        <taxon>Eukaryota</taxon>
        <taxon>Viridiplantae</taxon>
        <taxon>Streptophyta</taxon>
        <taxon>Embryophyta</taxon>
        <taxon>Tracheophyta</taxon>
        <taxon>Spermatophyta</taxon>
        <taxon>Magnoliopsida</taxon>
        <taxon>eudicotyledons</taxon>
        <taxon>Gunneridae</taxon>
        <taxon>Pentapetalae</taxon>
        <taxon>asterids</taxon>
        <taxon>Ericales</taxon>
        <taxon>Ericaceae</taxon>
        <taxon>Ericoideae</taxon>
        <taxon>Rhodoreae</taxon>
        <taxon>Rhododendron</taxon>
    </lineage>
</organism>
<reference evidence="7" key="1">
    <citation type="submission" date="2020-08" db="EMBL/GenBank/DDBJ databases">
        <title>Plant Genome Project.</title>
        <authorList>
            <person name="Zhang R.-G."/>
        </authorList>
    </citation>
    <scope>NUCLEOTIDE SEQUENCE</scope>
    <source>
        <strain evidence="7">WSP0</strain>
        <tissue evidence="7">Leaf</tissue>
    </source>
</reference>
<sequence length="131" mass="15087">MGTVFRFPLLLTLVLCSFFIEIAHGAPVNITVINSLPKDSPPLKLKCKTNVTYIDIGHPVNTGEVYIQNVKTNDLYFCNAMWGRYFAEFESFEPKRDAGHDQIIWKVEKDGFFLSYGKSTKWTKEVDWETD</sequence>
<evidence type="ECO:0000256" key="4">
    <source>
        <dbReference type="ARBA" id="ARBA00022525"/>
    </source>
</evidence>
<keyword evidence="4" id="KW-0964">Secreted</keyword>